<evidence type="ECO:0000313" key="2">
    <source>
        <dbReference type="Proteomes" id="UP000053557"/>
    </source>
</evidence>
<dbReference type="OrthoDB" id="9785306at2"/>
<protein>
    <submittedName>
        <fullName evidence="1">Sporulation peptidase YabG</fullName>
    </submittedName>
</protein>
<keyword evidence="2" id="KW-1185">Reference proteome</keyword>
<dbReference type="AlphaFoldDB" id="A0A101XS93"/>
<reference evidence="1 2" key="1">
    <citation type="submission" date="2015-12" db="EMBL/GenBank/DDBJ databases">
        <title>Draft genome sequence of Acidibacillus ferrooxidans ITV001, isolated from a chalcopyrite acid mine drainage site in Brazil.</title>
        <authorList>
            <person name="Dall'Agnol H."/>
            <person name="Nancucheo I."/>
            <person name="Johnson B."/>
            <person name="Oliveira R."/>
            <person name="Leite L."/>
            <person name="Pylro V."/>
            <person name="Nunes G.L."/>
            <person name="Tzotzos G."/>
            <person name="Fernandes G.R."/>
            <person name="Dutra J."/>
            <person name="Orellana S.C."/>
            <person name="Oliveira G."/>
        </authorList>
    </citation>
    <scope>NUCLEOTIDE SEQUENCE [LARGE SCALE GENOMIC DNA]</scope>
    <source>
        <strain evidence="2">ITV01</strain>
    </source>
</reference>
<comment type="caution">
    <text evidence="1">The sequence shown here is derived from an EMBL/GenBank/DDBJ whole genome shotgun (WGS) entry which is preliminary data.</text>
</comment>
<dbReference type="RefSeq" id="WP_067713386.1">
    <property type="nucleotide sequence ID" value="NZ_LPVJ01000011.1"/>
</dbReference>
<organism evidence="1 2">
    <name type="scientific">Ferroacidibacillus organovorans</name>
    <dbReference type="NCBI Taxonomy" id="1765683"/>
    <lineage>
        <taxon>Bacteria</taxon>
        <taxon>Bacillati</taxon>
        <taxon>Bacillota</taxon>
        <taxon>Bacilli</taxon>
        <taxon>Bacillales</taxon>
        <taxon>Alicyclobacillaceae</taxon>
        <taxon>Ferroacidibacillus</taxon>
    </lineage>
</organism>
<name>A0A101XS93_9BACL</name>
<dbReference type="EMBL" id="LPVJ01000011">
    <property type="protein sequence ID" value="KUO96595.1"/>
    <property type="molecule type" value="Genomic_DNA"/>
</dbReference>
<dbReference type="InterPro" id="IPR008764">
    <property type="entry name" value="Peptidase_U57"/>
</dbReference>
<dbReference type="NCBIfam" id="TIGR02855">
    <property type="entry name" value="spore_yabG"/>
    <property type="match status" value="1"/>
</dbReference>
<sequence>MWKVGDLVVRPSYGRDVCFVITRIDLEAGMVELKGLDVRLVADAPFSDLMKITEDDFVDYRRAQAKIEQDTIRLVQLRRQADRDKNIYRSERSRHPYDFFERPGRVLHLDGDGTYLEKCIQTYRRLGVRAVGKNLDESSIAERIPSLLEQYAPDILVITGHDSVMRKQRSESEMMHVRNYRNSEHFVRAVRAARKYERSLDELVIFAGACQSHYEALLDAGANFASSPDRIMIHALDPVFVAEKVAFTPIGETIDIYAIVQSTITGTEGLGGLESRGKYRMGLPRSRY</sequence>
<evidence type="ECO:0000313" key="1">
    <source>
        <dbReference type="EMBL" id="KUO96595.1"/>
    </source>
</evidence>
<proteinExistence type="predicted"/>
<gene>
    <name evidence="1" type="ORF">ATW55_00495</name>
</gene>
<dbReference type="Pfam" id="PF05582">
    <property type="entry name" value="Peptidase_U57"/>
    <property type="match status" value="1"/>
</dbReference>
<accession>A0A101XS93</accession>
<dbReference type="Proteomes" id="UP000053557">
    <property type="component" value="Unassembled WGS sequence"/>
</dbReference>
<dbReference type="PIRSF" id="PIRSF011575">
    <property type="entry name" value="YabG"/>
    <property type="match status" value="1"/>
</dbReference>